<sequence>MDTAYLSALSALAGSAIGALASLATTWLNQASQARAAQRAQDRARREALYCDFIREASRVFGDAFEHELDDPAKLVNLYAMVSTLRLFGQSRTLHEAERVMSRIGAVYFEPNKDLRLFADITRAGELDPLCAFSQACREELLGQRSAGS</sequence>
<gene>
    <name evidence="2" type="ORF">GXW71_19115</name>
</gene>
<evidence type="ECO:0000256" key="1">
    <source>
        <dbReference type="SAM" id="SignalP"/>
    </source>
</evidence>
<comment type="caution">
    <text evidence="2">The sequence shown here is derived from an EMBL/GenBank/DDBJ whole genome shotgun (WGS) entry which is preliminary data.</text>
</comment>
<keyword evidence="3" id="KW-1185">Reference proteome</keyword>
<evidence type="ECO:0000313" key="3">
    <source>
        <dbReference type="Proteomes" id="UP001196870"/>
    </source>
</evidence>
<keyword evidence="1" id="KW-0732">Signal</keyword>
<accession>A0ABS5F1P9</accession>
<feature type="signal peptide" evidence="1">
    <location>
        <begin position="1"/>
        <end position="21"/>
    </location>
</feature>
<organism evidence="2 3">
    <name type="scientific">Plastoroseomonas hellenica</name>
    <dbReference type="NCBI Taxonomy" id="2687306"/>
    <lineage>
        <taxon>Bacteria</taxon>
        <taxon>Pseudomonadati</taxon>
        <taxon>Pseudomonadota</taxon>
        <taxon>Alphaproteobacteria</taxon>
        <taxon>Acetobacterales</taxon>
        <taxon>Acetobacteraceae</taxon>
        <taxon>Plastoroseomonas</taxon>
    </lineage>
</organism>
<dbReference type="EMBL" id="JAAGBB010000023">
    <property type="protein sequence ID" value="MBR0666477.1"/>
    <property type="molecule type" value="Genomic_DNA"/>
</dbReference>
<proteinExistence type="predicted"/>
<name>A0ABS5F1P9_9PROT</name>
<protein>
    <submittedName>
        <fullName evidence="2">Uncharacterized protein</fullName>
    </submittedName>
</protein>
<evidence type="ECO:0000313" key="2">
    <source>
        <dbReference type="EMBL" id="MBR0666477.1"/>
    </source>
</evidence>
<dbReference type="RefSeq" id="WP_211854150.1">
    <property type="nucleotide sequence ID" value="NZ_JAAGBB010000023.1"/>
</dbReference>
<dbReference type="Proteomes" id="UP001196870">
    <property type="component" value="Unassembled WGS sequence"/>
</dbReference>
<feature type="chain" id="PRO_5047408616" evidence="1">
    <location>
        <begin position="22"/>
        <end position="149"/>
    </location>
</feature>
<reference evidence="3" key="1">
    <citation type="journal article" date="2021" name="Syst. Appl. Microbiol.">
        <title>Roseomonas hellenica sp. nov., isolated from roots of wild-growing Alkanna tinctoria.</title>
        <authorList>
            <person name="Rat A."/>
            <person name="Naranjo H.D."/>
            <person name="Lebbe L."/>
            <person name="Cnockaert M."/>
            <person name="Krigas N."/>
            <person name="Grigoriadou K."/>
            <person name="Maloupa E."/>
            <person name="Willems A."/>
        </authorList>
    </citation>
    <scope>NUCLEOTIDE SEQUENCE [LARGE SCALE GENOMIC DNA]</scope>
    <source>
        <strain evidence="3">LMG 31523</strain>
    </source>
</reference>